<protein>
    <recommendedName>
        <fullName evidence="7">Exostosin GT47 domain-containing protein</fullName>
    </recommendedName>
</protein>
<dbReference type="GO" id="GO:0000139">
    <property type="term" value="C:Golgi membrane"/>
    <property type="evidence" value="ECO:0007669"/>
    <property type="project" value="UniProtKB-SubCell"/>
</dbReference>
<keyword evidence="3" id="KW-0808">Transferase</keyword>
<evidence type="ECO:0000256" key="2">
    <source>
        <dbReference type="ARBA" id="ARBA00010271"/>
    </source>
</evidence>
<evidence type="ECO:0000256" key="6">
    <source>
        <dbReference type="SAM" id="Phobius"/>
    </source>
</evidence>
<comment type="subcellular location">
    <subcellularLocation>
        <location evidence="1">Golgi apparatus membrane</location>
        <topology evidence="1">Single-pass type II membrane protein</topology>
    </subcellularLocation>
</comment>
<keyword evidence="3" id="KW-0328">Glycosyltransferase</keyword>
<dbReference type="AlphaFoldDB" id="A0A9D5BYQ3"/>
<reference evidence="8" key="2">
    <citation type="journal article" date="2022" name="Hortic Res">
        <title>The genome of Dioscorea zingiberensis sheds light on the biosynthesis, origin and evolution of the medicinally important diosgenin saponins.</title>
        <authorList>
            <person name="Li Y."/>
            <person name="Tan C."/>
            <person name="Li Z."/>
            <person name="Guo J."/>
            <person name="Li S."/>
            <person name="Chen X."/>
            <person name="Wang C."/>
            <person name="Dai X."/>
            <person name="Yang H."/>
            <person name="Song W."/>
            <person name="Hou L."/>
            <person name="Xu J."/>
            <person name="Tong Z."/>
            <person name="Xu A."/>
            <person name="Yuan X."/>
            <person name="Wang W."/>
            <person name="Yang Q."/>
            <person name="Chen L."/>
            <person name="Sun Z."/>
            <person name="Wang K."/>
            <person name="Pan B."/>
            <person name="Chen J."/>
            <person name="Bao Y."/>
            <person name="Liu F."/>
            <person name="Qi X."/>
            <person name="Gang D.R."/>
            <person name="Wen J."/>
            <person name="Li J."/>
        </authorList>
    </citation>
    <scope>NUCLEOTIDE SEQUENCE</scope>
    <source>
        <strain evidence="8">Dzin_1.0</strain>
    </source>
</reference>
<evidence type="ECO:0000259" key="7">
    <source>
        <dbReference type="Pfam" id="PF03016"/>
    </source>
</evidence>
<keyword evidence="6" id="KW-1133">Transmembrane helix</keyword>
<keyword evidence="4" id="KW-0735">Signal-anchor</keyword>
<keyword evidence="5" id="KW-0333">Golgi apparatus</keyword>
<sequence>MAARLGDSAAARRLRRCSGGGWRVLTFAMAAVAAAVVGLLGWLLPITSFSGSSLSPISEASPKASLSLGIPPLPISSDSRLNFSHVTLVSAPPPVLVPLPSGDVNSGFVGREVMVDHADQKSSPVKPKLIAKDRDRDLIYAKREIDRAPLVSDDPELYAPLFRNLSAFKRSYELMERILKVYIYQEGTRPIFHQPDLKGIYASEGWFMKLMEGNRHFVVKDPRKAHLFYLPYGSRELELALYVPGSHSIKPLSLFLKNYVNKIAAKYPFWNRTKGADHFLVACHDWGPYTTKEHDELCNNTIKALCNADVSEGVFVRGKDVSLPETNIRTPRRPLRDIGGKPVSQRSILAFFAGNMHGRVRPILLKYWSDKDEDMKIYGPLPNRVAKKMSYVQHMKSSKFCICPMGYEVNSPRIVEAIYYECVPVIIADHFVPPFDEVLDWKAFSVIVLEDDIPNLKDILSAIPLRKYISMQTNVKRLQKHFMWHAKPVKYDLFHMILHSIWFNRLNQIQAEQ</sequence>
<keyword evidence="6" id="KW-0472">Membrane</keyword>
<evidence type="ECO:0000313" key="9">
    <source>
        <dbReference type="Proteomes" id="UP001085076"/>
    </source>
</evidence>
<dbReference type="InterPro" id="IPR004263">
    <property type="entry name" value="Exostosin"/>
</dbReference>
<evidence type="ECO:0000256" key="4">
    <source>
        <dbReference type="ARBA" id="ARBA00022968"/>
    </source>
</evidence>
<keyword evidence="6" id="KW-0812">Transmembrane</keyword>
<feature type="domain" description="Exostosin GT47" evidence="7">
    <location>
        <begin position="177"/>
        <end position="462"/>
    </location>
</feature>
<proteinExistence type="inferred from homology"/>
<reference evidence="8" key="1">
    <citation type="submission" date="2021-03" db="EMBL/GenBank/DDBJ databases">
        <authorList>
            <person name="Li Z."/>
            <person name="Yang C."/>
        </authorList>
    </citation>
    <scope>NUCLEOTIDE SEQUENCE</scope>
    <source>
        <strain evidence="8">Dzin_1.0</strain>
        <tissue evidence="8">Leaf</tissue>
    </source>
</reference>
<gene>
    <name evidence="8" type="ORF">J5N97_027969</name>
</gene>
<dbReference type="PANTHER" id="PTHR11062:SF59">
    <property type="entry name" value="EXOSTOSIN FAMILY PROTEIN"/>
    <property type="match status" value="1"/>
</dbReference>
<evidence type="ECO:0000256" key="1">
    <source>
        <dbReference type="ARBA" id="ARBA00004323"/>
    </source>
</evidence>
<comment type="similarity">
    <text evidence="2">Belongs to the glycosyltransferase 47 family.</text>
</comment>
<dbReference type="Proteomes" id="UP001085076">
    <property type="component" value="Miscellaneous, Linkage group lg09"/>
</dbReference>
<dbReference type="OrthoDB" id="1924787at2759"/>
<dbReference type="PANTHER" id="PTHR11062">
    <property type="entry name" value="EXOSTOSIN HEPARAN SULFATE GLYCOSYLTRANSFERASE -RELATED"/>
    <property type="match status" value="1"/>
</dbReference>
<evidence type="ECO:0000256" key="3">
    <source>
        <dbReference type="ARBA" id="ARBA00022676"/>
    </source>
</evidence>
<feature type="transmembrane region" description="Helical" evidence="6">
    <location>
        <begin position="21"/>
        <end position="44"/>
    </location>
</feature>
<dbReference type="EMBL" id="JAGGNH010000009">
    <property type="protein sequence ID" value="KAJ0962847.1"/>
    <property type="molecule type" value="Genomic_DNA"/>
</dbReference>
<dbReference type="GO" id="GO:0016757">
    <property type="term" value="F:glycosyltransferase activity"/>
    <property type="evidence" value="ECO:0007669"/>
    <property type="project" value="UniProtKB-KW"/>
</dbReference>
<comment type="caution">
    <text evidence="8">The sequence shown here is derived from an EMBL/GenBank/DDBJ whole genome shotgun (WGS) entry which is preliminary data.</text>
</comment>
<accession>A0A9D5BYQ3</accession>
<name>A0A9D5BYQ3_9LILI</name>
<organism evidence="8 9">
    <name type="scientific">Dioscorea zingiberensis</name>
    <dbReference type="NCBI Taxonomy" id="325984"/>
    <lineage>
        <taxon>Eukaryota</taxon>
        <taxon>Viridiplantae</taxon>
        <taxon>Streptophyta</taxon>
        <taxon>Embryophyta</taxon>
        <taxon>Tracheophyta</taxon>
        <taxon>Spermatophyta</taxon>
        <taxon>Magnoliopsida</taxon>
        <taxon>Liliopsida</taxon>
        <taxon>Dioscoreales</taxon>
        <taxon>Dioscoreaceae</taxon>
        <taxon>Dioscorea</taxon>
    </lineage>
</organism>
<dbReference type="InterPro" id="IPR040911">
    <property type="entry name" value="Exostosin_GT47"/>
</dbReference>
<dbReference type="Pfam" id="PF03016">
    <property type="entry name" value="Exostosin_GT47"/>
    <property type="match status" value="1"/>
</dbReference>
<evidence type="ECO:0000313" key="8">
    <source>
        <dbReference type="EMBL" id="KAJ0962847.1"/>
    </source>
</evidence>
<evidence type="ECO:0000256" key="5">
    <source>
        <dbReference type="ARBA" id="ARBA00023034"/>
    </source>
</evidence>
<keyword evidence="9" id="KW-1185">Reference proteome</keyword>